<proteinExistence type="predicted"/>
<feature type="compositionally biased region" description="Polar residues" evidence="1">
    <location>
        <begin position="16"/>
        <end position="28"/>
    </location>
</feature>
<keyword evidence="3" id="KW-1185">Reference proteome</keyword>
<sequence length="66" mass="7634">DEEDIGRLFPPHQIKNDSLSPIDTRQSSDTSSLWYLFRAVYRYTLHFQPGIRQGSNLAAFPRKVPV</sequence>
<organism evidence="2 3">
    <name type="scientific">Pristionchus fissidentatus</name>
    <dbReference type="NCBI Taxonomy" id="1538716"/>
    <lineage>
        <taxon>Eukaryota</taxon>
        <taxon>Metazoa</taxon>
        <taxon>Ecdysozoa</taxon>
        <taxon>Nematoda</taxon>
        <taxon>Chromadorea</taxon>
        <taxon>Rhabditida</taxon>
        <taxon>Rhabditina</taxon>
        <taxon>Diplogasteromorpha</taxon>
        <taxon>Diplogasteroidea</taxon>
        <taxon>Neodiplogasteridae</taxon>
        <taxon>Pristionchus</taxon>
    </lineage>
</organism>
<evidence type="ECO:0000313" key="3">
    <source>
        <dbReference type="Proteomes" id="UP001432322"/>
    </source>
</evidence>
<comment type="caution">
    <text evidence="2">The sequence shown here is derived from an EMBL/GenBank/DDBJ whole genome shotgun (WGS) entry which is preliminary data.</text>
</comment>
<protein>
    <submittedName>
        <fullName evidence="2">Uncharacterized protein</fullName>
    </submittedName>
</protein>
<feature type="non-terminal residue" evidence="2">
    <location>
        <position position="1"/>
    </location>
</feature>
<accession>A0AAV5WFG9</accession>
<dbReference type="EMBL" id="BTSY01000005">
    <property type="protein sequence ID" value="GMT28569.1"/>
    <property type="molecule type" value="Genomic_DNA"/>
</dbReference>
<dbReference type="AlphaFoldDB" id="A0AAV5WFG9"/>
<feature type="region of interest" description="Disordered" evidence="1">
    <location>
        <begin position="1"/>
        <end position="28"/>
    </location>
</feature>
<evidence type="ECO:0000256" key="1">
    <source>
        <dbReference type="SAM" id="MobiDB-lite"/>
    </source>
</evidence>
<reference evidence="2" key="1">
    <citation type="submission" date="2023-10" db="EMBL/GenBank/DDBJ databases">
        <title>Genome assembly of Pristionchus species.</title>
        <authorList>
            <person name="Yoshida K."/>
            <person name="Sommer R.J."/>
        </authorList>
    </citation>
    <scope>NUCLEOTIDE SEQUENCE</scope>
    <source>
        <strain evidence="2">RS5133</strain>
    </source>
</reference>
<dbReference type="Proteomes" id="UP001432322">
    <property type="component" value="Unassembled WGS sequence"/>
</dbReference>
<gene>
    <name evidence="2" type="ORF">PFISCL1PPCAC_19866</name>
</gene>
<evidence type="ECO:0000313" key="2">
    <source>
        <dbReference type="EMBL" id="GMT28569.1"/>
    </source>
</evidence>
<name>A0AAV5WFG9_9BILA</name>